<name>A0A1E4U1J0_PACTA</name>
<evidence type="ECO:0000256" key="1">
    <source>
        <dbReference type="SAM" id="MobiDB-lite"/>
    </source>
</evidence>
<evidence type="ECO:0000313" key="2">
    <source>
        <dbReference type="EMBL" id="ODV97849.1"/>
    </source>
</evidence>
<sequence length="190" mass="22175">MSFFQDQEVTTKEATEQHEPTESKEVKELNESIKTGLNINDQGKQLVKDERISTSEGGEIVVKKQSGKLKIRKGQSEEHYQAQKDMFYSTGPFLNTEDWLFQLDIGELDFDLKVNHVKLIHFLENLYFRKMYDECLLNCNLVLDKISKNADLEKENKNKKNYKMSMCANEVGEIKQRCLNKKTIINDENK</sequence>
<organism evidence="2 3">
    <name type="scientific">Pachysolen tannophilus NRRL Y-2460</name>
    <dbReference type="NCBI Taxonomy" id="669874"/>
    <lineage>
        <taxon>Eukaryota</taxon>
        <taxon>Fungi</taxon>
        <taxon>Dikarya</taxon>
        <taxon>Ascomycota</taxon>
        <taxon>Saccharomycotina</taxon>
        <taxon>Pichiomycetes</taxon>
        <taxon>Pachysolenaceae</taxon>
        <taxon>Pachysolen</taxon>
    </lineage>
</organism>
<accession>A0A1E4U1J0</accession>
<dbReference type="EMBL" id="KV454011">
    <property type="protein sequence ID" value="ODV97849.1"/>
    <property type="molecule type" value="Genomic_DNA"/>
</dbReference>
<gene>
    <name evidence="2" type="ORF">PACTADRAFT_185849</name>
</gene>
<dbReference type="OrthoDB" id="4082971at2759"/>
<dbReference type="AlphaFoldDB" id="A0A1E4U1J0"/>
<feature type="region of interest" description="Disordered" evidence="1">
    <location>
        <begin position="1"/>
        <end position="29"/>
    </location>
</feature>
<dbReference type="Proteomes" id="UP000094236">
    <property type="component" value="Unassembled WGS sequence"/>
</dbReference>
<protein>
    <submittedName>
        <fullName evidence="2">Uncharacterized protein</fullName>
    </submittedName>
</protein>
<feature type="compositionally biased region" description="Basic and acidic residues" evidence="1">
    <location>
        <begin position="9"/>
        <end position="29"/>
    </location>
</feature>
<keyword evidence="3" id="KW-1185">Reference proteome</keyword>
<evidence type="ECO:0000313" key="3">
    <source>
        <dbReference type="Proteomes" id="UP000094236"/>
    </source>
</evidence>
<reference evidence="3" key="1">
    <citation type="submission" date="2016-05" db="EMBL/GenBank/DDBJ databases">
        <title>Comparative genomics of biotechnologically important yeasts.</title>
        <authorList>
            <consortium name="DOE Joint Genome Institute"/>
            <person name="Riley R."/>
            <person name="Haridas S."/>
            <person name="Wolfe K.H."/>
            <person name="Lopes M.R."/>
            <person name="Hittinger C.T."/>
            <person name="Goker M."/>
            <person name="Salamov A."/>
            <person name="Wisecaver J."/>
            <person name="Long T.M."/>
            <person name="Aerts A.L."/>
            <person name="Barry K."/>
            <person name="Choi C."/>
            <person name="Clum A."/>
            <person name="Coughlan A.Y."/>
            <person name="Deshpande S."/>
            <person name="Douglass A.P."/>
            <person name="Hanson S.J."/>
            <person name="Klenk H.-P."/>
            <person name="Labutti K."/>
            <person name="Lapidus A."/>
            <person name="Lindquist E."/>
            <person name="Lipzen A."/>
            <person name="Meier-Kolthoff J.P."/>
            <person name="Ohm R.A."/>
            <person name="Otillar R.P."/>
            <person name="Pangilinan J."/>
            <person name="Peng Y."/>
            <person name="Rokas A."/>
            <person name="Rosa C.A."/>
            <person name="Scheuner C."/>
            <person name="Sibirny A.A."/>
            <person name="Slot J.C."/>
            <person name="Stielow J.B."/>
            <person name="Sun H."/>
            <person name="Kurtzman C.P."/>
            <person name="Blackwell M."/>
            <person name="Grigoriev I.V."/>
            <person name="Jeffries T.W."/>
        </authorList>
    </citation>
    <scope>NUCLEOTIDE SEQUENCE [LARGE SCALE GENOMIC DNA]</scope>
    <source>
        <strain evidence="3">NRRL Y-2460</strain>
    </source>
</reference>
<proteinExistence type="predicted"/>